<gene>
    <name evidence="1" type="ORF">BA724_12395</name>
</gene>
<organism evidence="1 2">
    <name type="scientific">Domibacillus iocasae</name>
    <dbReference type="NCBI Taxonomy" id="1714016"/>
    <lineage>
        <taxon>Bacteria</taxon>
        <taxon>Bacillati</taxon>
        <taxon>Bacillota</taxon>
        <taxon>Bacilli</taxon>
        <taxon>Bacillales</taxon>
        <taxon>Bacillaceae</taxon>
        <taxon>Domibacillus</taxon>
    </lineage>
</organism>
<comment type="caution">
    <text evidence="1">The sequence shown here is derived from an EMBL/GenBank/DDBJ whole genome shotgun (WGS) entry which is preliminary data.</text>
</comment>
<reference evidence="1 2" key="1">
    <citation type="submission" date="2016-06" db="EMBL/GenBank/DDBJ databases">
        <title>Domibacillus iocasae genome sequencing.</title>
        <authorList>
            <person name="Verma A."/>
            <person name="Pal Y."/>
            <person name="Ojha A.K."/>
            <person name="Krishnamurthi S."/>
        </authorList>
    </citation>
    <scope>NUCLEOTIDE SEQUENCE [LARGE SCALE GENOMIC DNA]</scope>
    <source>
        <strain evidence="1 2">DSM 29979</strain>
    </source>
</reference>
<sequence length="78" mass="9067">MKTLLEKATHYEKVISSEISACINKLATFIMIWKRIHLTPHKGTSLGKNDRYCFEKGVFEYVIGWAPFTDENLSWETV</sequence>
<name>A0A1E7DLE7_9BACI</name>
<evidence type="ECO:0000313" key="2">
    <source>
        <dbReference type="Proteomes" id="UP000095658"/>
    </source>
</evidence>
<dbReference type="EMBL" id="MAMP01000024">
    <property type="protein sequence ID" value="OES43884.1"/>
    <property type="molecule type" value="Genomic_DNA"/>
</dbReference>
<dbReference type="Proteomes" id="UP000095658">
    <property type="component" value="Unassembled WGS sequence"/>
</dbReference>
<keyword evidence="2" id="KW-1185">Reference proteome</keyword>
<evidence type="ECO:0000313" key="1">
    <source>
        <dbReference type="EMBL" id="OES43884.1"/>
    </source>
</evidence>
<accession>A0A1E7DLE7</accession>
<protein>
    <submittedName>
        <fullName evidence="1">Uncharacterized protein</fullName>
    </submittedName>
</protein>
<dbReference type="AlphaFoldDB" id="A0A1E7DLE7"/>
<proteinExistence type="predicted"/>